<dbReference type="Proteomes" id="UP000683360">
    <property type="component" value="Unassembled WGS sequence"/>
</dbReference>
<keyword evidence="2" id="KW-1185">Reference proteome</keyword>
<proteinExistence type="predicted"/>
<dbReference type="EMBL" id="CAJPWZ010001217">
    <property type="protein sequence ID" value="CAG2209899.1"/>
    <property type="molecule type" value="Genomic_DNA"/>
</dbReference>
<sequence length="164" mass="16723">MNAEVGLHAYSEHNDDADVLMFDANANAGVQHGIYGAGAGAGAEAHVFNMKGKKAPVEFKAFGVDVAAKAGADLEAFVKKGHVIGAEIKARGTLVDATGGPFNVHLGVGVSTGAKIENGTVEAKVAGCGLKLGKRIGIAILDNEITVEALSLVGKGWLWGSLDE</sequence>
<dbReference type="AlphaFoldDB" id="A0A8S3RSS1"/>
<dbReference type="OrthoDB" id="2333662at2759"/>
<organism evidence="1 2">
    <name type="scientific">Mytilus edulis</name>
    <name type="common">Blue mussel</name>
    <dbReference type="NCBI Taxonomy" id="6550"/>
    <lineage>
        <taxon>Eukaryota</taxon>
        <taxon>Metazoa</taxon>
        <taxon>Spiralia</taxon>
        <taxon>Lophotrochozoa</taxon>
        <taxon>Mollusca</taxon>
        <taxon>Bivalvia</taxon>
        <taxon>Autobranchia</taxon>
        <taxon>Pteriomorphia</taxon>
        <taxon>Mytilida</taxon>
        <taxon>Mytiloidea</taxon>
        <taxon>Mytilidae</taxon>
        <taxon>Mytilinae</taxon>
        <taxon>Mytilus</taxon>
    </lineage>
</organism>
<comment type="caution">
    <text evidence="1">The sequence shown here is derived from an EMBL/GenBank/DDBJ whole genome shotgun (WGS) entry which is preliminary data.</text>
</comment>
<evidence type="ECO:0000313" key="1">
    <source>
        <dbReference type="EMBL" id="CAG2209899.1"/>
    </source>
</evidence>
<protein>
    <submittedName>
        <fullName evidence="1">Uncharacterized protein</fullName>
    </submittedName>
</protein>
<gene>
    <name evidence="1" type="ORF">MEDL_24033</name>
</gene>
<reference evidence="1" key="1">
    <citation type="submission" date="2021-03" db="EMBL/GenBank/DDBJ databases">
        <authorList>
            <person name="Bekaert M."/>
        </authorList>
    </citation>
    <scope>NUCLEOTIDE SEQUENCE</scope>
</reference>
<evidence type="ECO:0000313" key="2">
    <source>
        <dbReference type="Proteomes" id="UP000683360"/>
    </source>
</evidence>
<accession>A0A8S3RSS1</accession>
<name>A0A8S3RSS1_MYTED</name>